<dbReference type="EMBL" id="JH712263">
    <property type="protein sequence ID" value="EFO15123.1"/>
    <property type="molecule type" value="Genomic_DNA"/>
</dbReference>
<keyword evidence="1" id="KW-1133">Transmembrane helix</keyword>
<sequence>MRWDPLTYDAQLSIEWIQQRRPLFILLFIAYTLFVFNMPRIWKRKKKPRLGNDHFLLECFQCLG</sequence>
<gene>
    <name evidence="2" type="ORF">LOAG_13390</name>
</gene>
<protein>
    <recommendedName>
        <fullName evidence="3">Very-long-chain 3-oxoacyl-CoA synthase</fullName>
    </recommendedName>
</protein>
<dbReference type="AlphaFoldDB" id="A0A1S0TJK9"/>
<organism evidence="2">
    <name type="scientific">Loa loa</name>
    <name type="common">Eye worm</name>
    <name type="synonym">Filaria loa</name>
    <dbReference type="NCBI Taxonomy" id="7209"/>
    <lineage>
        <taxon>Eukaryota</taxon>
        <taxon>Metazoa</taxon>
        <taxon>Ecdysozoa</taxon>
        <taxon>Nematoda</taxon>
        <taxon>Chromadorea</taxon>
        <taxon>Rhabditida</taxon>
        <taxon>Spirurina</taxon>
        <taxon>Spiruromorpha</taxon>
        <taxon>Filarioidea</taxon>
        <taxon>Onchocercidae</taxon>
        <taxon>Loa</taxon>
    </lineage>
</organism>
<keyword evidence="1" id="KW-0812">Transmembrane</keyword>
<keyword evidence="1" id="KW-0472">Membrane</keyword>
<evidence type="ECO:0000313" key="2">
    <source>
        <dbReference type="EMBL" id="EFO15123.1"/>
    </source>
</evidence>
<reference evidence="2" key="1">
    <citation type="submission" date="2012-04" db="EMBL/GenBank/DDBJ databases">
        <title>The Genome Sequence of Loa loa.</title>
        <authorList>
            <consortium name="The Broad Institute Genome Sequencing Platform"/>
            <consortium name="Broad Institute Genome Sequencing Center for Infectious Disease"/>
            <person name="Nutman T.B."/>
            <person name="Fink D.L."/>
            <person name="Russ C."/>
            <person name="Young S."/>
            <person name="Zeng Q."/>
            <person name="Gargeya S."/>
            <person name="Alvarado L."/>
            <person name="Berlin A."/>
            <person name="Chapman S.B."/>
            <person name="Chen Z."/>
            <person name="Freedman E."/>
            <person name="Gellesch M."/>
            <person name="Goldberg J."/>
            <person name="Griggs A."/>
            <person name="Gujja S."/>
            <person name="Heilman E.R."/>
            <person name="Heiman D."/>
            <person name="Howarth C."/>
            <person name="Mehta T."/>
            <person name="Neiman D."/>
            <person name="Pearson M."/>
            <person name="Roberts A."/>
            <person name="Saif S."/>
            <person name="Shea T."/>
            <person name="Shenoy N."/>
            <person name="Sisk P."/>
            <person name="Stolte C."/>
            <person name="Sykes S."/>
            <person name="White J."/>
            <person name="Yandava C."/>
            <person name="Haas B."/>
            <person name="Henn M.R."/>
            <person name="Nusbaum C."/>
            <person name="Birren B."/>
        </authorList>
    </citation>
    <scope>NUCLEOTIDE SEQUENCE [LARGE SCALE GENOMIC DNA]</scope>
</reference>
<dbReference type="InParanoid" id="A0A1S0TJK9"/>
<feature type="transmembrane region" description="Helical" evidence="1">
    <location>
        <begin position="23"/>
        <end position="42"/>
    </location>
</feature>
<name>A0A1S0TJK9_LOALO</name>
<evidence type="ECO:0000256" key="1">
    <source>
        <dbReference type="SAM" id="Phobius"/>
    </source>
</evidence>
<dbReference type="KEGG" id="loa:LOAG_13390"/>
<accession>A0A1S0TJK9</accession>
<dbReference type="CTD" id="9950861"/>
<dbReference type="GeneID" id="9950861"/>
<dbReference type="RefSeq" id="XP_003148947.1">
    <property type="nucleotide sequence ID" value="XM_003148899.1"/>
</dbReference>
<evidence type="ECO:0008006" key="3">
    <source>
        <dbReference type="Google" id="ProtNLM"/>
    </source>
</evidence>
<proteinExistence type="predicted"/>